<dbReference type="EMBL" id="JBHSQH010000001">
    <property type="protein sequence ID" value="MFC5971123.1"/>
    <property type="molecule type" value="Genomic_DNA"/>
</dbReference>
<protein>
    <recommendedName>
        <fullName evidence="3">Halobacterial output domain-containing protein</fullName>
    </recommendedName>
</protein>
<evidence type="ECO:0000313" key="1">
    <source>
        <dbReference type="EMBL" id="MFC5971123.1"/>
    </source>
</evidence>
<evidence type="ECO:0008006" key="3">
    <source>
        <dbReference type="Google" id="ProtNLM"/>
    </source>
</evidence>
<gene>
    <name evidence="1" type="ORF">ACFPYI_07235</name>
</gene>
<keyword evidence="2" id="KW-1185">Reference proteome</keyword>
<organism evidence="1 2">
    <name type="scientific">Halomarina salina</name>
    <dbReference type="NCBI Taxonomy" id="1872699"/>
    <lineage>
        <taxon>Archaea</taxon>
        <taxon>Methanobacteriati</taxon>
        <taxon>Methanobacteriota</taxon>
        <taxon>Stenosarchaea group</taxon>
        <taxon>Halobacteria</taxon>
        <taxon>Halobacteriales</taxon>
        <taxon>Natronomonadaceae</taxon>
        <taxon>Halomarina</taxon>
    </lineage>
</organism>
<reference evidence="1 2" key="1">
    <citation type="journal article" date="2019" name="Int. J. Syst. Evol. Microbiol.">
        <title>The Global Catalogue of Microorganisms (GCM) 10K type strain sequencing project: providing services to taxonomists for standard genome sequencing and annotation.</title>
        <authorList>
            <consortium name="The Broad Institute Genomics Platform"/>
            <consortium name="The Broad Institute Genome Sequencing Center for Infectious Disease"/>
            <person name="Wu L."/>
            <person name="Ma J."/>
        </authorList>
    </citation>
    <scope>NUCLEOTIDE SEQUENCE [LARGE SCALE GENOMIC DNA]</scope>
    <source>
        <strain evidence="1 2">CGMCC 1.12543</strain>
    </source>
</reference>
<dbReference type="AlphaFoldDB" id="A0ABD5RL70"/>
<sequence length="84" mass="9645">MAIRQTNVRSDSERLSECERLLRADEYIDIHTSDALDGRFEVVNPVPLTFDSDSFRESVETVAERYGLHVEETESPFRLVVSLV</sequence>
<proteinExistence type="predicted"/>
<comment type="caution">
    <text evidence="1">The sequence shown here is derived from an EMBL/GenBank/DDBJ whole genome shotgun (WGS) entry which is preliminary data.</text>
</comment>
<dbReference type="RefSeq" id="WP_247414034.1">
    <property type="nucleotide sequence ID" value="NZ_JALLGW010000001.1"/>
</dbReference>
<name>A0ABD5RL70_9EURY</name>
<evidence type="ECO:0000313" key="2">
    <source>
        <dbReference type="Proteomes" id="UP001596099"/>
    </source>
</evidence>
<dbReference type="Proteomes" id="UP001596099">
    <property type="component" value="Unassembled WGS sequence"/>
</dbReference>
<accession>A0ABD5RL70</accession>